<proteinExistence type="predicted"/>
<dbReference type="Pfam" id="PF08100">
    <property type="entry name" value="Dimerisation"/>
    <property type="match status" value="1"/>
</dbReference>
<keyword evidence="2 6" id="KW-0808">Transferase</keyword>
<dbReference type="GO" id="GO:0008171">
    <property type="term" value="F:O-methyltransferase activity"/>
    <property type="evidence" value="ECO:0007669"/>
    <property type="project" value="InterPro"/>
</dbReference>
<keyword evidence="1 6" id="KW-0489">Methyltransferase</keyword>
<dbReference type="Gene3D" id="3.40.50.150">
    <property type="entry name" value="Vaccinia Virus protein VP39"/>
    <property type="match status" value="1"/>
</dbReference>
<keyword evidence="3" id="KW-0949">S-adenosyl-L-methionine</keyword>
<feature type="domain" description="O-methyltransferase dimerisation" evidence="5">
    <location>
        <begin position="52"/>
        <end position="125"/>
    </location>
</feature>
<dbReference type="EMBL" id="FWFT01000002">
    <property type="protein sequence ID" value="SLN32879.1"/>
    <property type="molecule type" value="Genomic_DNA"/>
</dbReference>
<dbReference type="OrthoDB" id="7418600at2"/>
<protein>
    <submittedName>
        <fullName evidence="6">Demethylspheroidene O-methyltransferase</fullName>
        <ecNumber evidence="6">2.1.1.210</ecNumber>
    </submittedName>
</protein>
<reference evidence="6 7" key="1">
    <citation type="submission" date="2017-03" db="EMBL/GenBank/DDBJ databases">
        <authorList>
            <person name="Afonso C.L."/>
            <person name="Miller P.J."/>
            <person name="Scott M.A."/>
            <person name="Spackman E."/>
            <person name="Goraichik I."/>
            <person name="Dimitrov K.M."/>
            <person name="Suarez D.L."/>
            <person name="Swayne D.E."/>
        </authorList>
    </citation>
    <scope>NUCLEOTIDE SEQUENCE [LARGE SCALE GENOMIC DNA]</scope>
    <source>
        <strain evidence="6 7">CECT 8397</strain>
    </source>
</reference>
<dbReference type="SUPFAM" id="SSF53335">
    <property type="entry name" value="S-adenosyl-L-methionine-dependent methyltransferases"/>
    <property type="match status" value="1"/>
</dbReference>
<dbReference type="RefSeq" id="WP_085863985.1">
    <property type="nucleotide sequence ID" value="NZ_FWFT01000002.1"/>
</dbReference>
<dbReference type="Proteomes" id="UP000193623">
    <property type="component" value="Unassembled WGS sequence"/>
</dbReference>
<dbReference type="InterPro" id="IPR036388">
    <property type="entry name" value="WH-like_DNA-bd_sf"/>
</dbReference>
<dbReference type="SUPFAM" id="SSF46785">
    <property type="entry name" value="Winged helix' DNA-binding domain"/>
    <property type="match status" value="1"/>
</dbReference>
<dbReference type="InterPro" id="IPR001077">
    <property type="entry name" value="COMT_C"/>
</dbReference>
<evidence type="ECO:0000259" key="4">
    <source>
        <dbReference type="Pfam" id="PF00891"/>
    </source>
</evidence>
<dbReference type="GO" id="GO:0032259">
    <property type="term" value="P:methylation"/>
    <property type="evidence" value="ECO:0007669"/>
    <property type="project" value="UniProtKB-KW"/>
</dbReference>
<organism evidence="6 7">
    <name type="scientific">Pseudooctadecabacter jejudonensis</name>
    <dbReference type="NCBI Taxonomy" id="1391910"/>
    <lineage>
        <taxon>Bacteria</taxon>
        <taxon>Pseudomonadati</taxon>
        <taxon>Pseudomonadota</taxon>
        <taxon>Alphaproteobacteria</taxon>
        <taxon>Rhodobacterales</taxon>
        <taxon>Paracoccaceae</taxon>
        <taxon>Pseudooctadecabacter</taxon>
    </lineage>
</organism>
<dbReference type="AlphaFoldDB" id="A0A1Y5S5D5"/>
<dbReference type="InterPro" id="IPR016461">
    <property type="entry name" value="COMT-like"/>
</dbReference>
<dbReference type="EC" id="2.1.1.210" evidence="6"/>
<feature type="domain" description="O-methyltransferase C-terminal" evidence="4">
    <location>
        <begin position="142"/>
        <end position="354"/>
    </location>
</feature>
<dbReference type="GO" id="GO:0046983">
    <property type="term" value="F:protein dimerization activity"/>
    <property type="evidence" value="ECO:0007669"/>
    <property type="project" value="InterPro"/>
</dbReference>
<dbReference type="PIRSF" id="PIRSF005739">
    <property type="entry name" value="O-mtase"/>
    <property type="match status" value="1"/>
</dbReference>
<evidence type="ECO:0000313" key="7">
    <source>
        <dbReference type="Proteomes" id="UP000193623"/>
    </source>
</evidence>
<name>A0A1Y5S5D5_9RHOB</name>
<evidence type="ECO:0000256" key="3">
    <source>
        <dbReference type="ARBA" id="ARBA00022691"/>
    </source>
</evidence>
<dbReference type="GO" id="GO:0043803">
    <property type="term" value="F:hydroxyneurosporene-O-methyltransferase activity"/>
    <property type="evidence" value="ECO:0007669"/>
    <property type="project" value="UniProtKB-EC"/>
</dbReference>
<dbReference type="InterPro" id="IPR036390">
    <property type="entry name" value="WH_DNA-bd_sf"/>
</dbReference>
<dbReference type="PROSITE" id="PS51683">
    <property type="entry name" value="SAM_OMT_II"/>
    <property type="match status" value="1"/>
</dbReference>
<gene>
    <name evidence="6" type="primary">crtF</name>
    <name evidence="6" type="ORF">PSJ8397_01556</name>
</gene>
<dbReference type="Pfam" id="PF00891">
    <property type="entry name" value="Methyltransf_2"/>
    <property type="match status" value="1"/>
</dbReference>
<sequence>MADGAQFSSGLTATAPKGLRNRLMASDRFQTWAARFPFTRALVRREGQALFDVMAGFCHSQILMALAELNVPEALLAGPRPIADLAQEAHVPEDRFDILMRGGAAIGMLKLRGKQVQLTRQGAAFATVPGLSAMVRHHRAFYRDLENPVAFFRGETTTELAEVWPYVFGNATAIDATTAAAYSDLMAQSQRLVAQDTLRMVRFDDVHTLMDVGGGTGAFLEAVGTSYPDLSLRLFDLPTVAPAARDRFEAAGMTHRSEIVTGSFRDQDLPTGANGISLVRVLYDHSDTTVRDLLAKAFAALPKGGRIIISEPMSGGDVPDRATDAYFALYTMAMRTGRTRSAQEISALLVEAGFDQVAMKRPLRSYVTGVVSAIKPK</sequence>
<evidence type="ECO:0000256" key="1">
    <source>
        <dbReference type="ARBA" id="ARBA00022603"/>
    </source>
</evidence>
<dbReference type="PANTHER" id="PTHR43712">
    <property type="entry name" value="PUTATIVE (AFU_ORTHOLOGUE AFUA_4G14580)-RELATED"/>
    <property type="match status" value="1"/>
</dbReference>
<dbReference type="InterPro" id="IPR029063">
    <property type="entry name" value="SAM-dependent_MTases_sf"/>
</dbReference>
<dbReference type="Gene3D" id="1.10.287.1350">
    <property type="match status" value="1"/>
</dbReference>
<evidence type="ECO:0000256" key="2">
    <source>
        <dbReference type="ARBA" id="ARBA00022679"/>
    </source>
</evidence>
<evidence type="ECO:0000313" key="6">
    <source>
        <dbReference type="EMBL" id="SLN32879.1"/>
    </source>
</evidence>
<evidence type="ECO:0000259" key="5">
    <source>
        <dbReference type="Pfam" id="PF08100"/>
    </source>
</evidence>
<dbReference type="PANTHER" id="PTHR43712:SF2">
    <property type="entry name" value="O-METHYLTRANSFERASE CICE"/>
    <property type="match status" value="1"/>
</dbReference>
<dbReference type="InterPro" id="IPR012967">
    <property type="entry name" value="COMT_dimerisation"/>
</dbReference>
<keyword evidence="7" id="KW-1185">Reference proteome</keyword>
<dbReference type="Gene3D" id="1.10.10.10">
    <property type="entry name" value="Winged helix-like DNA-binding domain superfamily/Winged helix DNA-binding domain"/>
    <property type="match status" value="1"/>
</dbReference>
<dbReference type="CDD" id="cd02440">
    <property type="entry name" value="AdoMet_MTases"/>
    <property type="match status" value="1"/>
</dbReference>
<accession>A0A1Y5S5D5</accession>